<feature type="domain" description="Putative plant transposon protein" evidence="2">
    <location>
        <begin position="2"/>
        <end position="86"/>
    </location>
</feature>
<dbReference type="Pfam" id="PF20167">
    <property type="entry name" value="Transposase_32"/>
    <property type="match status" value="1"/>
</dbReference>
<evidence type="ECO:0000313" key="3">
    <source>
        <dbReference type="EMBL" id="KAI9161624.1"/>
    </source>
</evidence>
<accession>A0AAD5IJ75</accession>
<gene>
    <name evidence="3" type="ORF">LWI28_019146</name>
</gene>
<comment type="caution">
    <text evidence="3">The sequence shown here is derived from an EMBL/GenBank/DDBJ whole genome shotgun (WGS) entry which is preliminary data.</text>
</comment>
<dbReference type="AlphaFoldDB" id="A0AAD5IJ75"/>
<organism evidence="3 4">
    <name type="scientific">Acer negundo</name>
    <name type="common">Box elder</name>
    <dbReference type="NCBI Taxonomy" id="4023"/>
    <lineage>
        <taxon>Eukaryota</taxon>
        <taxon>Viridiplantae</taxon>
        <taxon>Streptophyta</taxon>
        <taxon>Embryophyta</taxon>
        <taxon>Tracheophyta</taxon>
        <taxon>Spermatophyta</taxon>
        <taxon>Magnoliopsida</taxon>
        <taxon>eudicotyledons</taxon>
        <taxon>Gunneridae</taxon>
        <taxon>Pentapetalae</taxon>
        <taxon>rosids</taxon>
        <taxon>malvids</taxon>
        <taxon>Sapindales</taxon>
        <taxon>Sapindaceae</taxon>
        <taxon>Hippocastanoideae</taxon>
        <taxon>Acereae</taxon>
        <taxon>Acer</taxon>
    </lineage>
</organism>
<protein>
    <recommendedName>
        <fullName evidence="2">Putative plant transposon protein domain-containing protein</fullName>
    </recommendedName>
</protein>
<evidence type="ECO:0000259" key="2">
    <source>
        <dbReference type="Pfam" id="PF20167"/>
    </source>
</evidence>
<name>A0AAD5IJ75_ACENE</name>
<feature type="region of interest" description="Disordered" evidence="1">
    <location>
        <begin position="195"/>
        <end position="232"/>
    </location>
</feature>
<evidence type="ECO:0000313" key="4">
    <source>
        <dbReference type="Proteomes" id="UP001064489"/>
    </source>
</evidence>
<dbReference type="Proteomes" id="UP001064489">
    <property type="component" value="Chromosome 2"/>
</dbReference>
<feature type="region of interest" description="Disordered" evidence="1">
    <location>
        <begin position="120"/>
        <end position="140"/>
    </location>
</feature>
<reference evidence="3" key="1">
    <citation type="journal article" date="2022" name="Plant J.">
        <title>Strategies of tolerance reflected in two North American maple genomes.</title>
        <authorList>
            <person name="McEvoy S.L."/>
            <person name="Sezen U.U."/>
            <person name="Trouern-Trend A."/>
            <person name="McMahon S.M."/>
            <person name="Schaberg P.G."/>
            <person name="Yang J."/>
            <person name="Wegrzyn J.L."/>
            <person name="Swenson N.G."/>
        </authorList>
    </citation>
    <scope>NUCLEOTIDE SEQUENCE</scope>
    <source>
        <strain evidence="3">91603</strain>
    </source>
</reference>
<keyword evidence="4" id="KW-1185">Reference proteome</keyword>
<reference evidence="3" key="2">
    <citation type="submission" date="2023-02" db="EMBL/GenBank/DDBJ databases">
        <authorList>
            <person name="Swenson N.G."/>
            <person name="Wegrzyn J.L."/>
            <person name="Mcevoy S.L."/>
        </authorList>
    </citation>
    <scope>NUCLEOTIDE SEQUENCE</scope>
    <source>
        <strain evidence="3">91603</strain>
        <tissue evidence="3">Leaf</tissue>
    </source>
</reference>
<dbReference type="EMBL" id="JAJSOW010000106">
    <property type="protein sequence ID" value="KAI9161624.1"/>
    <property type="molecule type" value="Genomic_DNA"/>
</dbReference>
<sequence>MKHTSLRLELGFWHVFISHSLIPRKHRTSVNFNAAMVLYCILQNQLVDIGFLIKREILELGGVRVDKQPLIFPSLITTFCREVGVDFGSDSFDNGLGPVGRFTWNDQLRERNPLGVIVQTGKKKSMHETGTSRQEAEMPKPTEIDQRLCYKVYRTLKLKFLRTGKQIADSRAESSGLYADIWGNLSDMKEALNLPVYPRKKKRPATSSPPSRGPVSDPKLQATMEISRKEHE</sequence>
<dbReference type="InterPro" id="IPR046796">
    <property type="entry name" value="Transposase_32_dom"/>
</dbReference>
<proteinExistence type="predicted"/>
<evidence type="ECO:0000256" key="1">
    <source>
        <dbReference type="SAM" id="MobiDB-lite"/>
    </source>
</evidence>